<evidence type="ECO:0000313" key="4">
    <source>
        <dbReference type="Proteomes" id="UP000606274"/>
    </source>
</evidence>
<sequence length="132" mass="15141">MDAFIGSWKLVKSDHFTEYLSALGVSEEEISVAQSLKPTLTFHQDGESIVIKSVNIIFTSEVWFKLGEEFSEETRDHRKCKNVITLDEGKLVQVQTWDGKQTTIVREIMDDNMFMTLTFGDIASTSPIRRYK</sequence>
<dbReference type="Pfam" id="PF00061">
    <property type="entry name" value="Lipocalin"/>
    <property type="match status" value="1"/>
</dbReference>
<name>A0A8T0AGG9_SILME</name>
<dbReference type="InterPro" id="IPR031259">
    <property type="entry name" value="ILBP"/>
</dbReference>
<proteinExistence type="inferred from homology"/>
<dbReference type="SUPFAM" id="SSF50814">
    <property type="entry name" value="Lipocalins"/>
    <property type="match status" value="1"/>
</dbReference>
<reference evidence="3" key="1">
    <citation type="submission" date="2020-08" db="EMBL/GenBank/DDBJ databases">
        <title>Chromosome-level assembly of Southern catfish (Silurus meridionalis) provides insights into visual adaptation to the nocturnal and benthic lifestyles.</title>
        <authorList>
            <person name="Zhang Y."/>
            <person name="Wang D."/>
            <person name="Peng Z."/>
        </authorList>
    </citation>
    <scope>NUCLEOTIDE SEQUENCE</scope>
    <source>
        <strain evidence="3">SWU-2019-XX</strain>
        <tissue evidence="3">Muscle</tissue>
    </source>
</reference>
<accession>A0A8T0AGG9</accession>
<dbReference type="AlphaFoldDB" id="A0A8T0AGG9"/>
<dbReference type="PANTHER" id="PTHR11955">
    <property type="entry name" value="FATTY ACID BINDING PROTEIN"/>
    <property type="match status" value="1"/>
</dbReference>
<dbReference type="FunFam" id="2.40.128.20:FF:000001">
    <property type="entry name" value="Fatty acid-binding protein, adipocyte"/>
    <property type="match status" value="1"/>
</dbReference>
<dbReference type="InterPro" id="IPR000566">
    <property type="entry name" value="Lipocln_cytosolic_FA-bd_dom"/>
</dbReference>
<evidence type="ECO:0000313" key="3">
    <source>
        <dbReference type="EMBL" id="KAF7690499.1"/>
    </source>
</evidence>
<evidence type="ECO:0000259" key="2">
    <source>
        <dbReference type="Pfam" id="PF00061"/>
    </source>
</evidence>
<dbReference type="EMBL" id="JABFDY010000023">
    <property type="protein sequence ID" value="KAF7690499.1"/>
    <property type="molecule type" value="Genomic_DNA"/>
</dbReference>
<feature type="domain" description="Lipocalin/cytosolic fatty-acid binding" evidence="2">
    <location>
        <begin position="6"/>
        <end position="113"/>
    </location>
</feature>
<dbReference type="InterPro" id="IPR012674">
    <property type="entry name" value="Calycin"/>
</dbReference>
<dbReference type="Proteomes" id="UP000606274">
    <property type="component" value="Unassembled WGS sequence"/>
</dbReference>
<dbReference type="InterPro" id="IPR000463">
    <property type="entry name" value="Fatty_acid-bd"/>
</dbReference>
<protein>
    <recommendedName>
        <fullName evidence="2">Lipocalin/cytosolic fatty-acid binding domain-containing protein</fullName>
    </recommendedName>
</protein>
<dbReference type="Gene3D" id="2.40.128.20">
    <property type="match status" value="1"/>
</dbReference>
<comment type="caution">
    <text evidence="3">The sequence shown here is derived from an EMBL/GenBank/DDBJ whole genome shotgun (WGS) entry which is preliminary data.</text>
</comment>
<comment type="similarity">
    <text evidence="1">Belongs to the calycin superfamily. Fatty-acid binding protein (FABP) family.</text>
</comment>
<evidence type="ECO:0000256" key="1">
    <source>
        <dbReference type="ARBA" id="ARBA00008390"/>
    </source>
</evidence>
<dbReference type="GO" id="GO:0008289">
    <property type="term" value="F:lipid binding"/>
    <property type="evidence" value="ECO:0007669"/>
    <property type="project" value="InterPro"/>
</dbReference>
<keyword evidence="4" id="KW-1185">Reference proteome</keyword>
<organism evidence="3 4">
    <name type="scientific">Silurus meridionalis</name>
    <name type="common">Southern catfish</name>
    <name type="synonym">Silurus soldatovi meridionalis</name>
    <dbReference type="NCBI Taxonomy" id="175797"/>
    <lineage>
        <taxon>Eukaryota</taxon>
        <taxon>Metazoa</taxon>
        <taxon>Chordata</taxon>
        <taxon>Craniata</taxon>
        <taxon>Vertebrata</taxon>
        <taxon>Euteleostomi</taxon>
        <taxon>Actinopterygii</taxon>
        <taxon>Neopterygii</taxon>
        <taxon>Teleostei</taxon>
        <taxon>Ostariophysi</taxon>
        <taxon>Siluriformes</taxon>
        <taxon>Siluridae</taxon>
        <taxon>Silurus</taxon>
    </lineage>
</organism>
<dbReference type="PRINTS" id="PR00178">
    <property type="entry name" value="FATTYACIDBP"/>
</dbReference>
<gene>
    <name evidence="3" type="ORF">HF521_012303</name>
</gene>